<protein>
    <recommendedName>
        <fullName evidence="5">Reverse transcriptase domain-containing protein</fullName>
    </recommendedName>
</protein>
<dbReference type="AlphaFoldDB" id="A0AAW2NVY5"/>
<dbReference type="PANTHER" id="PTHR33710:SF83">
    <property type="entry name" value="ENDONUCLEASE_EXONUCLEASE_PHOSPHATASE DOMAIN-CONTAINING PROTEIN"/>
    <property type="match status" value="1"/>
</dbReference>
<feature type="compositionally biased region" description="Low complexity" evidence="1">
    <location>
        <begin position="57"/>
        <end position="66"/>
    </location>
</feature>
<dbReference type="Pfam" id="PF03372">
    <property type="entry name" value="Exo_endo_phos"/>
    <property type="match status" value="1"/>
</dbReference>
<name>A0AAW2NVY5_9LAMI</name>
<accession>A0AAW2NVY5</accession>
<evidence type="ECO:0000313" key="4">
    <source>
        <dbReference type="EMBL" id="KAL0347722.1"/>
    </source>
</evidence>
<comment type="caution">
    <text evidence="4">The sequence shown here is derived from an EMBL/GenBank/DDBJ whole genome shotgun (WGS) entry which is preliminary data.</text>
</comment>
<dbReference type="PANTHER" id="PTHR33710">
    <property type="entry name" value="BNAC02G09200D PROTEIN"/>
    <property type="match status" value="1"/>
</dbReference>
<feature type="compositionally biased region" description="Polar residues" evidence="1">
    <location>
        <begin position="32"/>
        <end position="41"/>
    </location>
</feature>
<dbReference type="InterPro" id="IPR005135">
    <property type="entry name" value="Endo/exonuclease/phosphatase"/>
</dbReference>
<reference evidence="4" key="2">
    <citation type="journal article" date="2024" name="Plant">
        <title>Genomic evolution and insights into agronomic trait innovations of Sesamum species.</title>
        <authorList>
            <person name="Miao H."/>
            <person name="Wang L."/>
            <person name="Qu L."/>
            <person name="Liu H."/>
            <person name="Sun Y."/>
            <person name="Le M."/>
            <person name="Wang Q."/>
            <person name="Wei S."/>
            <person name="Zheng Y."/>
            <person name="Lin W."/>
            <person name="Duan Y."/>
            <person name="Cao H."/>
            <person name="Xiong S."/>
            <person name="Wang X."/>
            <person name="Wei L."/>
            <person name="Li C."/>
            <person name="Ma Q."/>
            <person name="Ju M."/>
            <person name="Zhao R."/>
            <person name="Li G."/>
            <person name="Mu C."/>
            <person name="Tian Q."/>
            <person name="Mei H."/>
            <person name="Zhang T."/>
            <person name="Gao T."/>
            <person name="Zhang H."/>
        </authorList>
    </citation>
    <scope>NUCLEOTIDE SEQUENCE</scope>
    <source>
        <strain evidence="4">KEN8</strain>
    </source>
</reference>
<evidence type="ECO:0000256" key="1">
    <source>
        <dbReference type="SAM" id="MobiDB-lite"/>
    </source>
</evidence>
<evidence type="ECO:0008006" key="5">
    <source>
        <dbReference type="Google" id="ProtNLM"/>
    </source>
</evidence>
<feature type="domain" description="Reverse transcriptase" evidence="2">
    <location>
        <begin position="295"/>
        <end position="395"/>
    </location>
</feature>
<dbReference type="GO" id="GO:0003824">
    <property type="term" value="F:catalytic activity"/>
    <property type="evidence" value="ECO:0007669"/>
    <property type="project" value="InterPro"/>
</dbReference>
<reference evidence="4" key="1">
    <citation type="submission" date="2020-06" db="EMBL/GenBank/DDBJ databases">
        <authorList>
            <person name="Li T."/>
            <person name="Hu X."/>
            <person name="Zhang T."/>
            <person name="Song X."/>
            <person name="Zhang H."/>
            <person name="Dai N."/>
            <person name="Sheng W."/>
            <person name="Hou X."/>
            <person name="Wei L."/>
        </authorList>
    </citation>
    <scope>NUCLEOTIDE SEQUENCE</scope>
    <source>
        <strain evidence="4">KEN8</strain>
        <tissue evidence="4">Leaf</tissue>
    </source>
</reference>
<evidence type="ECO:0000259" key="2">
    <source>
        <dbReference type="Pfam" id="PF00078"/>
    </source>
</evidence>
<dbReference type="SUPFAM" id="SSF56219">
    <property type="entry name" value="DNase I-like"/>
    <property type="match status" value="1"/>
</dbReference>
<dbReference type="Gene3D" id="3.60.10.10">
    <property type="entry name" value="Endonuclease/exonuclease/phosphatase"/>
    <property type="match status" value="1"/>
</dbReference>
<feature type="domain" description="Endonuclease/exonuclease/phosphatase" evidence="3">
    <location>
        <begin position="3"/>
        <end position="187"/>
    </location>
</feature>
<evidence type="ECO:0000259" key="3">
    <source>
        <dbReference type="Pfam" id="PF03372"/>
    </source>
</evidence>
<dbReference type="InterPro" id="IPR036691">
    <property type="entry name" value="Endo/exonu/phosph_ase_sf"/>
</dbReference>
<feature type="region of interest" description="Disordered" evidence="1">
    <location>
        <begin position="1"/>
        <end position="71"/>
    </location>
</feature>
<dbReference type="EMBL" id="JACGWM010000010">
    <property type="protein sequence ID" value="KAL0347722.1"/>
    <property type="molecule type" value="Genomic_DNA"/>
</dbReference>
<proteinExistence type="predicted"/>
<dbReference type="Pfam" id="PF00078">
    <property type="entry name" value="RVT_1"/>
    <property type="match status" value="1"/>
</dbReference>
<organism evidence="4">
    <name type="scientific">Sesamum calycinum</name>
    <dbReference type="NCBI Taxonomy" id="2727403"/>
    <lineage>
        <taxon>Eukaryota</taxon>
        <taxon>Viridiplantae</taxon>
        <taxon>Streptophyta</taxon>
        <taxon>Embryophyta</taxon>
        <taxon>Tracheophyta</taxon>
        <taxon>Spermatophyta</taxon>
        <taxon>Magnoliopsida</taxon>
        <taxon>eudicotyledons</taxon>
        <taxon>Gunneridae</taxon>
        <taxon>Pentapetalae</taxon>
        <taxon>asterids</taxon>
        <taxon>lamiids</taxon>
        <taxon>Lamiales</taxon>
        <taxon>Pedaliaceae</taxon>
        <taxon>Sesamum</taxon>
    </lineage>
</organism>
<sequence length="436" mass="48470">MARRPIFTSRSSLQSQPEPPPPHRGASIFGTFGTTPTTNRPHPTKVFSPETTPPEISPSSPQQGSPAVHHESARLELLGVRGLLDSSTPKSSRAWLCAGDFNEILDQSEKLGGPPRPVWQIRNFREALAGCSLSDLGFTGTPFTWCNGHSLPTTVRERLDRACANLEWSRLFPNVSVKHEPVNCSDHAAEGDRNTGFFHRKASHRFRTNSILRIRNLDGDWVYTEDGIRNCISSYFGTVYASTYPSLEAIAKETEHVRTIIDASMRDDLLQPFTTSEVTKALFEMAPLKSPGPNAIANRMKPILDRIISPSQSTFVPGRLISDNILLAFELNHFLNSKSRGEQGWMALKLDVSKAYDKVEWSFLEQVMSKLEAFSSLLQQAEEEGRLRGIAVCRGAPSVSHLLFADDMLIFCQASLESSLTVREILDIYRGASAKR</sequence>
<gene>
    <name evidence="4" type="ORF">Scaly_1788200</name>
</gene>
<dbReference type="InterPro" id="IPR000477">
    <property type="entry name" value="RT_dom"/>
</dbReference>